<evidence type="ECO:0000256" key="2">
    <source>
        <dbReference type="SAM" id="SignalP"/>
    </source>
</evidence>
<keyword evidence="2" id="KW-0732">Signal</keyword>
<feature type="chain" id="PRO_5045499518" evidence="2">
    <location>
        <begin position="26"/>
        <end position="206"/>
    </location>
</feature>
<keyword evidence="4" id="KW-1185">Reference proteome</keyword>
<dbReference type="RefSeq" id="WP_408224243.1">
    <property type="nucleotide sequence ID" value="NZ_JAQQCF010000004.1"/>
</dbReference>
<dbReference type="EMBL" id="JAQQCF010000004">
    <property type="protein sequence ID" value="MFM0636399.1"/>
    <property type="molecule type" value="Genomic_DNA"/>
</dbReference>
<sequence>MQTNFSWPHGAALVAALTWVVCAHAAEPVAIANPPPSAEAPNGAWMPNAAAELTRLQEQTVLLKAEIKKLDAQAEVAQRTAALTRLGSAGSVDAGSDAVRVVAIEGLGHRFSATLQSTDGAQFDVSAGDVLPNGLHIVSIASNEVVGRWSSGQTLRLMPVLASRSGAVLNPGVTSGSGSNAALGTAGGAPVANGVPGLPPGYPRSQ</sequence>
<dbReference type="InterPro" id="IPR022753">
    <property type="entry name" value="T4SS_pilus_biogen_PilP"/>
</dbReference>
<comment type="caution">
    <text evidence="3">The sequence shown here is derived from an EMBL/GenBank/DDBJ whole genome shotgun (WGS) entry which is preliminary data.</text>
</comment>
<reference evidence="3 4" key="1">
    <citation type="journal article" date="2024" name="Chem. Sci.">
        <title>Discovery of megapolipeptins by genome mining of a Burkholderiales bacteria collection.</title>
        <authorList>
            <person name="Paulo B.S."/>
            <person name="Recchia M.J.J."/>
            <person name="Lee S."/>
            <person name="Fergusson C.H."/>
            <person name="Romanowski S.B."/>
            <person name="Hernandez A."/>
            <person name="Krull N."/>
            <person name="Liu D.Y."/>
            <person name="Cavanagh H."/>
            <person name="Bos A."/>
            <person name="Gray C.A."/>
            <person name="Murphy B.T."/>
            <person name="Linington R.G."/>
            <person name="Eustaquio A.S."/>
        </authorList>
    </citation>
    <scope>NUCLEOTIDE SEQUENCE [LARGE SCALE GENOMIC DNA]</scope>
    <source>
        <strain evidence="3 4">RL17-338-BIC-A</strain>
    </source>
</reference>
<protein>
    <submittedName>
        <fullName evidence="3">Type IV pilus biogenesis protein PilP</fullName>
    </submittedName>
</protein>
<name>A0ABW9DP40_9BURK</name>
<gene>
    <name evidence="3" type="primary">pilP</name>
    <name evidence="3" type="ORF">PQQ63_06805</name>
</gene>
<feature type="signal peptide" evidence="2">
    <location>
        <begin position="1"/>
        <end position="25"/>
    </location>
</feature>
<evidence type="ECO:0000313" key="3">
    <source>
        <dbReference type="EMBL" id="MFM0636399.1"/>
    </source>
</evidence>
<evidence type="ECO:0000313" key="4">
    <source>
        <dbReference type="Proteomes" id="UP001629432"/>
    </source>
</evidence>
<accession>A0ABW9DP40</accession>
<organism evidence="3 4">
    <name type="scientific">Paraburkholderia metrosideri</name>
    <dbReference type="NCBI Taxonomy" id="580937"/>
    <lineage>
        <taxon>Bacteria</taxon>
        <taxon>Pseudomonadati</taxon>
        <taxon>Pseudomonadota</taxon>
        <taxon>Betaproteobacteria</taxon>
        <taxon>Burkholderiales</taxon>
        <taxon>Burkholderiaceae</taxon>
        <taxon>Paraburkholderia</taxon>
    </lineage>
</organism>
<proteinExistence type="predicted"/>
<dbReference type="NCBIfam" id="TIGR03021">
    <property type="entry name" value="pilP_fam"/>
    <property type="match status" value="1"/>
</dbReference>
<feature type="compositionally biased region" description="Pro residues" evidence="1">
    <location>
        <begin position="197"/>
        <end position="206"/>
    </location>
</feature>
<feature type="region of interest" description="Disordered" evidence="1">
    <location>
        <begin position="186"/>
        <end position="206"/>
    </location>
</feature>
<dbReference type="Proteomes" id="UP001629432">
    <property type="component" value="Unassembled WGS sequence"/>
</dbReference>
<evidence type="ECO:0000256" key="1">
    <source>
        <dbReference type="SAM" id="MobiDB-lite"/>
    </source>
</evidence>